<feature type="domain" description="External alternative NADH-ubiquinone oxidoreductase-like C-terminal" evidence="11">
    <location>
        <begin position="521"/>
        <end position="586"/>
    </location>
</feature>
<keyword evidence="5" id="KW-0809">Transit peptide</keyword>
<evidence type="ECO:0000313" key="13">
    <source>
        <dbReference type="Proteomes" id="UP000323386"/>
    </source>
</evidence>
<evidence type="ECO:0000256" key="8">
    <source>
        <dbReference type="ARBA" id="ARBA00047599"/>
    </source>
</evidence>
<dbReference type="SUPFAM" id="SSF51905">
    <property type="entry name" value="FAD/NAD(P)-binding domain"/>
    <property type="match status" value="2"/>
</dbReference>
<evidence type="ECO:0000259" key="10">
    <source>
        <dbReference type="Pfam" id="PF07992"/>
    </source>
</evidence>
<evidence type="ECO:0000256" key="1">
    <source>
        <dbReference type="ARBA" id="ARBA00005272"/>
    </source>
</evidence>
<evidence type="ECO:0000256" key="5">
    <source>
        <dbReference type="ARBA" id="ARBA00022946"/>
    </source>
</evidence>
<sequence>MFSPAIRATSLRSAQNLSARNSVGVAAASGSGSSSSLLRNSIVNSHTASPIQTRSIFGSRSRRNDKLVVPETPKTVVVETPQAYGNGNGNGKKRGFFGKLKTTFYVVSLAGVASYAYFVWAGRNPPQQEPQDPSKKTIVVLGSGWAATSLLKSIDTSEYNVVVISPHNYFLFTPLLPSVTVGTLDGRSIVQPTRHTTRFKAREVKVYEAEAEYVDPVNKTVTFSDKSEIQGASRKVTIPYDYLVYTVGTENQTFGIEGVKKHACFLKELNDAEKIRARLIDCVETAALKDQPEEEIDRLLHMVVVGGGPTGIEYAAELRDFVESDLIRWYPEVADKLRVTLIEALPNILPMFSQTLIKYTESTFKENSIDILTKHMVKDVDDTHVLVKTPSGEDKKIPYGLLVWAAGNTARPLTRQLMAALPEAQKNRRGLEVDDHMRLKGAENSIFALGDATATQFAPTAQAASQQGAYLGRVFNQLARLDVLETKLEAAKRDGASESEIRGIERQVEKAAKVRPFKYSHQGSLAYIGSEKAIADIPLLGENSIASGGVVTFMFWRSAYVSMLFSLRNRSLVATDWLKVSLFGRDVSRE</sequence>
<keyword evidence="3" id="KW-0285">Flavoprotein</keyword>
<evidence type="ECO:0000256" key="9">
    <source>
        <dbReference type="ARBA" id="ARBA00049010"/>
    </source>
</evidence>
<feature type="domain" description="FAD/NAD(P)-binding" evidence="10">
    <location>
        <begin position="137"/>
        <end position="468"/>
    </location>
</feature>
<comment type="similarity">
    <text evidence="1">Belongs to the NADH dehydrogenase family.</text>
</comment>
<dbReference type="Gene3D" id="3.50.50.100">
    <property type="match status" value="1"/>
</dbReference>
<evidence type="ECO:0000256" key="6">
    <source>
        <dbReference type="ARBA" id="ARBA00023002"/>
    </source>
</evidence>
<reference evidence="12 13" key="1">
    <citation type="submission" date="2018-03" db="EMBL/GenBank/DDBJ databases">
        <authorList>
            <person name="Guldener U."/>
        </authorList>
    </citation>
    <scope>NUCLEOTIDE SEQUENCE [LARGE SCALE GENOMIC DNA]</scope>
    <source>
        <strain evidence="12 13">DAOM196992</strain>
    </source>
</reference>
<evidence type="ECO:0000259" key="11">
    <source>
        <dbReference type="Pfam" id="PF22366"/>
    </source>
</evidence>
<evidence type="ECO:0000313" key="12">
    <source>
        <dbReference type="EMBL" id="SPO38681.1"/>
    </source>
</evidence>
<evidence type="ECO:0000256" key="3">
    <source>
        <dbReference type="ARBA" id="ARBA00022630"/>
    </source>
</evidence>
<dbReference type="Pfam" id="PF07992">
    <property type="entry name" value="Pyr_redox_2"/>
    <property type="match status" value="1"/>
</dbReference>
<dbReference type="PANTHER" id="PTHR43706:SF47">
    <property type="entry name" value="EXTERNAL NADH-UBIQUINONE OXIDOREDUCTASE 1, MITOCHONDRIAL-RELATED"/>
    <property type="match status" value="1"/>
</dbReference>
<gene>
    <name evidence="12" type="ORF">PSFLO_04160</name>
</gene>
<keyword evidence="7" id="KW-0520">NAD</keyword>
<dbReference type="EC" id="1.6.5.9" evidence="2"/>
<dbReference type="InterPro" id="IPR045024">
    <property type="entry name" value="NDH-2"/>
</dbReference>
<dbReference type="InterPro" id="IPR036188">
    <property type="entry name" value="FAD/NAD-bd_sf"/>
</dbReference>
<accession>A0A5C3F632</accession>
<organism evidence="12 13">
    <name type="scientific">Pseudozyma flocculosa</name>
    <dbReference type="NCBI Taxonomy" id="84751"/>
    <lineage>
        <taxon>Eukaryota</taxon>
        <taxon>Fungi</taxon>
        <taxon>Dikarya</taxon>
        <taxon>Basidiomycota</taxon>
        <taxon>Ustilaginomycotina</taxon>
        <taxon>Ustilaginomycetes</taxon>
        <taxon>Ustilaginales</taxon>
        <taxon>Ustilaginaceae</taxon>
        <taxon>Pseudozyma</taxon>
    </lineage>
</organism>
<dbReference type="Proteomes" id="UP000323386">
    <property type="component" value="Unassembled WGS sequence"/>
</dbReference>
<dbReference type="Pfam" id="PF22366">
    <property type="entry name" value="NDH2_C"/>
    <property type="match status" value="1"/>
</dbReference>
<protein>
    <recommendedName>
        <fullName evidence="2">NADH:ubiquinone reductase (non-electrogenic)</fullName>
        <ecNumber evidence="2">1.6.5.9</ecNumber>
    </recommendedName>
</protein>
<dbReference type="InterPro" id="IPR023753">
    <property type="entry name" value="FAD/NAD-binding_dom"/>
</dbReference>
<keyword evidence="4" id="KW-0274">FAD</keyword>
<dbReference type="InterPro" id="IPR054585">
    <property type="entry name" value="NDH2-like_C"/>
</dbReference>
<name>A0A5C3F632_9BASI</name>
<dbReference type="GO" id="GO:0005739">
    <property type="term" value="C:mitochondrion"/>
    <property type="evidence" value="ECO:0007669"/>
    <property type="project" value="TreeGrafter"/>
</dbReference>
<comment type="catalytic activity">
    <reaction evidence="8">
        <text>a quinone + NADH + H(+) = a quinol + NAD(+)</text>
        <dbReference type="Rhea" id="RHEA:46160"/>
        <dbReference type="ChEBI" id="CHEBI:15378"/>
        <dbReference type="ChEBI" id="CHEBI:24646"/>
        <dbReference type="ChEBI" id="CHEBI:57540"/>
        <dbReference type="ChEBI" id="CHEBI:57945"/>
        <dbReference type="ChEBI" id="CHEBI:132124"/>
        <dbReference type="EC" id="1.6.5.9"/>
    </reaction>
</comment>
<dbReference type="PANTHER" id="PTHR43706">
    <property type="entry name" value="NADH DEHYDROGENASE"/>
    <property type="match status" value="1"/>
</dbReference>
<dbReference type="EMBL" id="OOIP01000011">
    <property type="protein sequence ID" value="SPO38681.1"/>
    <property type="molecule type" value="Genomic_DNA"/>
</dbReference>
<dbReference type="AlphaFoldDB" id="A0A5C3F632"/>
<keyword evidence="13" id="KW-1185">Reference proteome</keyword>
<keyword evidence="6" id="KW-0560">Oxidoreductase</keyword>
<dbReference type="OrthoDB" id="3244603at2759"/>
<dbReference type="GO" id="GO:0050136">
    <property type="term" value="F:NADH dehydrogenase (quinone) (non-electrogenic) activity"/>
    <property type="evidence" value="ECO:0007669"/>
    <property type="project" value="UniProtKB-EC"/>
</dbReference>
<evidence type="ECO:0000256" key="2">
    <source>
        <dbReference type="ARBA" id="ARBA00012637"/>
    </source>
</evidence>
<comment type="catalytic activity">
    <reaction evidence="9">
        <text>a ubiquinone + NADH + H(+) = a ubiquinol + NAD(+)</text>
        <dbReference type="Rhea" id="RHEA:23152"/>
        <dbReference type="Rhea" id="RHEA-COMP:9565"/>
        <dbReference type="Rhea" id="RHEA-COMP:9566"/>
        <dbReference type="ChEBI" id="CHEBI:15378"/>
        <dbReference type="ChEBI" id="CHEBI:16389"/>
        <dbReference type="ChEBI" id="CHEBI:17976"/>
        <dbReference type="ChEBI" id="CHEBI:57540"/>
        <dbReference type="ChEBI" id="CHEBI:57945"/>
    </reaction>
</comment>
<evidence type="ECO:0000256" key="4">
    <source>
        <dbReference type="ARBA" id="ARBA00022827"/>
    </source>
</evidence>
<proteinExistence type="inferred from homology"/>
<evidence type="ECO:0000256" key="7">
    <source>
        <dbReference type="ARBA" id="ARBA00023027"/>
    </source>
</evidence>